<dbReference type="InterPro" id="IPR011009">
    <property type="entry name" value="Kinase-like_dom_sf"/>
</dbReference>
<dbReference type="SUPFAM" id="SSF56112">
    <property type="entry name" value="Protein kinase-like (PK-like)"/>
    <property type="match status" value="1"/>
</dbReference>
<organism evidence="4 5">
    <name type="scientific">Tritrichomonas musculus</name>
    <dbReference type="NCBI Taxonomy" id="1915356"/>
    <lineage>
        <taxon>Eukaryota</taxon>
        <taxon>Metamonada</taxon>
        <taxon>Parabasalia</taxon>
        <taxon>Tritrichomonadida</taxon>
        <taxon>Tritrichomonadidae</taxon>
        <taxon>Tritrichomonas</taxon>
    </lineage>
</organism>
<dbReference type="Pfam" id="PF07714">
    <property type="entry name" value="PK_Tyr_Ser-Thr"/>
    <property type="match status" value="1"/>
</dbReference>
<gene>
    <name evidence="4" type="ORF">M9Y10_038734</name>
</gene>
<evidence type="ECO:0000256" key="2">
    <source>
        <dbReference type="SAM" id="MobiDB-lite"/>
    </source>
</evidence>
<keyword evidence="5" id="KW-1185">Reference proteome</keyword>
<evidence type="ECO:0000313" key="5">
    <source>
        <dbReference type="Proteomes" id="UP001470230"/>
    </source>
</evidence>
<feature type="compositionally biased region" description="Polar residues" evidence="2">
    <location>
        <begin position="282"/>
        <end position="292"/>
    </location>
</feature>
<dbReference type="EMBL" id="JAPFFF010000006">
    <property type="protein sequence ID" value="KAK8887681.1"/>
    <property type="molecule type" value="Genomic_DNA"/>
</dbReference>
<feature type="compositionally biased region" description="Polar residues" evidence="2">
    <location>
        <begin position="300"/>
        <end position="350"/>
    </location>
</feature>
<dbReference type="InterPro" id="IPR050767">
    <property type="entry name" value="Sel1_AlgK"/>
</dbReference>
<evidence type="ECO:0000313" key="4">
    <source>
        <dbReference type="EMBL" id="KAK8887681.1"/>
    </source>
</evidence>
<proteinExistence type="inferred from homology"/>
<sequence length="769" mass="85449">MNKEDIRPFSFYSDREKLGSSDNSYKVRTDGQNLFAKITSIQIDQSDLSKIAKKVSLYQRLQHKSIIKFLSIFKDDNKLGYMSPFCKSESLKERLTFLDSTEKMIVLYGFACALKYLKDNQIYPTNLNGLEKIILDDSKYPQLSGFYFSELEETSYNNNDFLIPPEIDNSSSIKESSLPYIFGAYAFMVTTNQNSKESVNQGQELPSYLPQTFKTTIQQCLESESSRPTIDQITTMFTNGSLSFPGFDSGKFNNYKDFLNNDSSNDEEYESSSENDDKNPMSGFSSANPMNNESDKISGLQASTFGMLDSQSSSPRKSANSGSNNPNVITFGSRAATNQTECNNDDQSVSPEYVPYTNNVTNNNEYANPYQTNFAVPVSFGTSQIPDVQTIISDAHSGNPDAMFVYGKQLYDGQGVPQNLHKAAYYFKQSGKRGNPNGEFFYAMMLENGFGVNKDLAKAIRHYAKSARLGSADGNFKYGTFLDHGIGVNVSRQGAVQHYQRAAMQGHPFAKYLYGFALLKGRGCIKNPELGANLVREAADAGIVSAQNLYGYMLLKGVGTMKDQNRALYYVKMAADQQYPPALNLYAEMLVAGRGIEANPEKAFEFFKKSSELGDPNAENNVGKMYQLGLGVKKDEKEAVQYFIKSAEKGNIQAMVNLGMAYQSGTGVSSDSTKAFKLYSFAAERNNPQAIIFVGICYENGTGVKKDEKMAYQCYERVANMENCNGIYHKGRCLLNGIGIKKNKEEAINVLKYASLKGSTRAQVLIDSL</sequence>
<dbReference type="InterPro" id="IPR006597">
    <property type="entry name" value="Sel1-like"/>
</dbReference>
<evidence type="ECO:0000256" key="1">
    <source>
        <dbReference type="ARBA" id="ARBA00038101"/>
    </source>
</evidence>
<name>A0ABR2K986_9EUKA</name>
<feature type="region of interest" description="Disordered" evidence="2">
    <location>
        <begin position="258"/>
        <end position="357"/>
    </location>
</feature>
<evidence type="ECO:0000259" key="3">
    <source>
        <dbReference type="Pfam" id="PF07714"/>
    </source>
</evidence>
<dbReference type="Pfam" id="PF08238">
    <property type="entry name" value="Sel1"/>
    <property type="match status" value="10"/>
</dbReference>
<dbReference type="SUPFAM" id="SSF81901">
    <property type="entry name" value="HCP-like"/>
    <property type="match status" value="3"/>
</dbReference>
<feature type="domain" description="Serine-threonine/tyrosine-protein kinase catalytic" evidence="3">
    <location>
        <begin position="34"/>
        <end position="235"/>
    </location>
</feature>
<dbReference type="PANTHER" id="PTHR11102">
    <property type="entry name" value="SEL-1-LIKE PROTEIN"/>
    <property type="match status" value="1"/>
</dbReference>
<dbReference type="Proteomes" id="UP001470230">
    <property type="component" value="Unassembled WGS sequence"/>
</dbReference>
<dbReference type="PANTHER" id="PTHR11102:SF160">
    <property type="entry name" value="ERAD-ASSOCIATED E3 UBIQUITIN-PROTEIN LIGASE COMPONENT HRD3"/>
    <property type="match status" value="1"/>
</dbReference>
<dbReference type="InterPro" id="IPR001245">
    <property type="entry name" value="Ser-Thr/Tyr_kinase_cat_dom"/>
</dbReference>
<comment type="similarity">
    <text evidence="1">Belongs to the sel-1 family.</text>
</comment>
<reference evidence="4 5" key="1">
    <citation type="submission" date="2024-04" db="EMBL/GenBank/DDBJ databases">
        <title>Tritrichomonas musculus Genome.</title>
        <authorList>
            <person name="Alves-Ferreira E."/>
            <person name="Grigg M."/>
            <person name="Lorenzi H."/>
            <person name="Galac M."/>
        </authorList>
    </citation>
    <scope>NUCLEOTIDE SEQUENCE [LARGE SCALE GENOMIC DNA]</scope>
    <source>
        <strain evidence="4 5">EAF2021</strain>
    </source>
</reference>
<comment type="caution">
    <text evidence="4">The sequence shown here is derived from an EMBL/GenBank/DDBJ whole genome shotgun (WGS) entry which is preliminary data.</text>
</comment>
<feature type="compositionally biased region" description="Acidic residues" evidence="2">
    <location>
        <begin position="264"/>
        <end position="274"/>
    </location>
</feature>
<dbReference type="Gene3D" id="1.25.40.10">
    <property type="entry name" value="Tetratricopeptide repeat domain"/>
    <property type="match status" value="2"/>
</dbReference>
<dbReference type="InterPro" id="IPR011990">
    <property type="entry name" value="TPR-like_helical_dom_sf"/>
</dbReference>
<dbReference type="SMART" id="SM00671">
    <property type="entry name" value="SEL1"/>
    <property type="match status" value="10"/>
</dbReference>
<accession>A0ABR2K986</accession>
<dbReference type="Gene3D" id="1.10.510.10">
    <property type="entry name" value="Transferase(Phosphotransferase) domain 1"/>
    <property type="match status" value="1"/>
</dbReference>
<protein>
    <recommendedName>
        <fullName evidence="3">Serine-threonine/tyrosine-protein kinase catalytic domain-containing protein</fullName>
    </recommendedName>
</protein>